<name>A0A0J9C3G1_9FIRM</name>
<gene>
    <name evidence="6" type="ORF">HMPREF9470_02437</name>
</gene>
<dbReference type="AlphaFoldDB" id="A0A0J9C3G1"/>
<evidence type="ECO:0000256" key="2">
    <source>
        <dbReference type="ARBA" id="ARBA00022857"/>
    </source>
</evidence>
<dbReference type="PANTHER" id="PTHR21708:SF26">
    <property type="entry name" value="2-DEHYDROPANTOATE 2-REDUCTASE"/>
    <property type="match status" value="1"/>
</dbReference>
<evidence type="ECO:0008006" key="8">
    <source>
        <dbReference type="Google" id="ProtNLM"/>
    </source>
</evidence>
<dbReference type="GeneID" id="93164093"/>
<dbReference type="InterPro" id="IPR036291">
    <property type="entry name" value="NAD(P)-bd_dom_sf"/>
</dbReference>
<dbReference type="PANTHER" id="PTHR21708">
    <property type="entry name" value="PROBABLE 2-DEHYDROPANTOATE 2-REDUCTASE"/>
    <property type="match status" value="1"/>
</dbReference>
<comment type="caution">
    <text evidence="6">The sequence shown here is derived from an EMBL/GenBank/DDBJ whole genome shotgun (WGS) entry which is preliminary data.</text>
</comment>
<evidence type="ECO:0000313" key="7">
    <source>
        <dbReference type="Proteomes" id="UP000037392"/>
    </source>
</evidence>
<dbReference type="Proteomes" id="UP000037392">
    <property type="component" value="Unassembled WGS sequence"/>
</dbReference>
<comment type="similarity">
    <text evidence="1">Belongs to the ketopantoate reductase family.</text>
</comment>
<dbReference type="InterPro" id="IPR051402">
    <property type="entry name" value="KPR-Related"/>
</dbReference>
<dbReference type="InterPro" id="IPR013328">
    <property type="entry name" value="6PGD_dom2"/>
</dbReference>
<dbReference type="GO" id="GO:0008677">
    <property type="term" value="F:2-dehydropantoate 2-reductase activity"/>
    <property type="evidence" value="ECO:0007669"/>
    <property type="project" value="InterPro"/>
</dbReference>
<keyword evidence="3" id="KW-0560">Oxidoreductase</keyword>
<dbReference type="Gene3D" id="3.40.50.720">
    <property type="entry name" value="NAD(P)-binding Rossmann-like Domain"/>
    <property type="match status" value="1"/>
</dbReference>
<dbReference type="EMBL" id="ADLK01000020">
    <property type="protein sequence ID" value="KMW19697.1"/>
    <property type="molecule type" value="Genomic_DNA"/>
</dbReference>
<dbReference type="Gene3D" id="1.10.1040.10">
    <property type="entry name" value="N-(1-d-carboxylethyl)-l-norvaline Dehydrogenase, domain 2"/>
    <property type="match status" value="1"/>
</dbReference>
<dbReference type="OrthoDB" id="9793586at2"/>
<evidence type="ECO:0000313" key="6">
    <source>
        <dbReference type="EMBL" id="KMW19697.1"/>
    </source>
</evidence>
<proteinExistence type="inferred from homology"/>
<reference evidence="6 7" key="1">
    <citation type="submission" date="2011-04" db="EMBL/GenBank/DDBJ databases">
        <title>The Genome Sequence of Clostridium citroniae WAL-19142.</title>
        <authorList>
            <consortium name="The Broad Institute Genome Sequencing Platform"/>
            <person name="Earl A."/>
            <person name="Ward D."/>
            <person name="Feldgarden M."/>
            <person name="Gevers D."/>
            <person name="Warren Y.A."/>
            <person name="Tyrrell K.L."/>
            <person name="Citron D.M."/>
            <person name="Goldstein E.J."/>
            <person name="Daigneault M."/>
            <person name="Allen-Vercoe E."/>
            <person name="Young S.K."/>
            <person name="Zeng Q."/>
            <person name="Gargeya S."/>
            <person name="Fitzgerald M."/>
            <person name="Haas B."/>
            <person name="Abouelleil A."/>
            <person name="Alvarado L."/>
            <person name="Arachchi H.M."/>
            <person name="Berlin A."/>
            <person name="Brown A."/>
            <person name="Chapman S.B."/>
            <person name="Chen Z."/>
            <person name="Dunbar C."/>
            <person name="Freedman E."/>
            <person name="Gearin G."/>
            <person name="Gellesch M."/>
            <person name="Goldberg J."/>
            <person name="Griggs A."/>
            <person name="Gujja S."/>
            <person name="Heilman E.R."/>
            <person name="Heiman D."/>
            <person name="Howarth C."/>
            <person name="Larson L."/>
            <person name="Lui A."/>
            <person name="MacDonald P.J."/>
            <person name="Mehta T."/>
            <person name="Montmayeur A."/>
            <person name="Murphy C."/>
            <person name="Neiman D."/>
            <person name="Pearson M."/>
            <person name="Priest M."/>
            <person name="Roberts A."/>
            <person name="Saif S."/>
            <person name="Shea T."/>
            <person name="Shenoy N."/>
            <person name="Sisk P."/>
            <person name="Stolte C."/>
            <person name="Sykes S."/>
            <person name="White J."/>
            <person name="Yandava C."/>
            <person name="Wortman J."/>
            <person name="Nusbaum C."/>
            <person name="Birren B."/>
        </authorList>
    </citation>
    <scope>NUCLEOTIDE SEQUENCE [LARGE SCALE GENOMIC DNA]</scope>
    <source>
        <strain evidence="6 7">WAL-19142</strain>
    </source>
</reference>
<dbReference type="InterPro" id="IPR013332">
    <property type="entry name" value="KPR_N"/>
</dbReference>
<organism evidence="6 7">
    <name type="scientific">[Clostridium] citroniae WAL-19142</name>
    <dbReference type="NCBI Taxonomy" id="742734"/>
    <lineage>
        <taxon>Bacteria</taxon>
        <taxon>Bacillati</taxon>
        <taxon>Bacillota</taxon>
        <taxon>Clostridia</taxon>
        <taxon>Lachnospirales</taxon>
        <taxon>Lachnospiraceae</taxon>
        <taxon>Enterocloster</taxon>
    </lineage>
</organism>
<dbReference type="GO" id="GO:0005737">
    <property type="term" value="C:cytoplasm"/>
    <property type="evidence" value="ECO:0007669"/>
    <property type="project" value="TreeGrafter"/>
</dbReference>
<evidence type="ECO:0000256" key="3">
    <source>
        <dbReference type="ARBA" id="ARBA00023002"/>
    </source>
</evidence>
<dbReference type="Pfam" id="PF08546">
    <property type="entry name" value="ApbA_C"/>
    <property type="match status" value="1"/>
</dbReference>
<keyword evidence="2" id="KW-0521">NADP</keyword>
<dbReference type="NCBIfam" id="TIGR00745">
    <property type="entry name" value="apbA_panE"/>
    <property type="match status" value="1"/>
</dbReference>
<protein>
    <recommendedName>
        <fullName evidence="8">2-dehydropantoate 2-reductase</fullName>
    </recommendedName>
</protein>
<dbReference type="SUPFAM" id="SSF48179">
    <property type="entry name" value="6-phosphogluconate dehydrogenase C-terminal domain-like"/>
    <property type="match status" value="1"/>
</dbReference>
<dbReference type="InterPro" id="IPR013752">
    <property type="entry name" value="KPA_reductase"/>
</dbReference>
<accession>A0A0J9C3G1</accession>
<dbReference type="GO" id="GO:0015940">
    <property type="term" value="P:pantothenate biosynthetic process"/>
    <property type="evidence" value="ECO:0007669"/>
    <property type="project" value="InterPro"/>
</dbReference>
<evidence type="ECO:0000256" key="1">
    <source>
        <dbReference type="ARBA" id="ARBA00007870"/>
    </source>
</evidence>
<evidence type="ECO:0000259" key="4">
    <source>
        <dbReference type="Pfam" id="PF02558"/>
    </source>
</evidence>
<evidence type="ECO:0000259" key="5">
    <source>
        <dbReference type="Pfam" id="PF08546"/>
    </source>
</evidence>
<dbReference type="PATRIC" id="fig|742734.4.peg.2618"/>
<dbReference type="SUPFAM" id="SSF51735">
    <property type="entry name" value="NAD(P)-binding Rossmann-fold domains"/>
    <property type="match status" value="1"/>
</dbReference>
<dbReference type="InterPro" id="IPR003710">
    <property type="entry name" value="ApbA"/>
</dbReference>
<sequence length="355" mass="39596">MKYTLVGAGAIGGSMAAWLTRAGAEILYVDAVPDHIRAMNERGLTIRDPRGGDFTVPVKAVHIDDLGEPLEVVFLATKTQHTRAAMEKIAPLLKKDGYVVSLQNGINEYVIAEYVGQNRVVGAFVNWAADYIEPGVIQFGGHSNFVIGELDGRITERLEHLREFISPFQQVEISGQVMRQLWSKQVNICAMFATGITHLLIPGGMEYGPTQETIACIALEAMQVPEKLGIELVSFDDFRPDLYRQGRFKEALQVTADHYRPMVKNYTGLYRDLAVRHRKSEIDGTVGVTVQMGEKLGLSLPLNKKLVDMVKEIEAGRRTICTENLMELKAEYERIYPYGIPDTMVHPSDEGRCPL</sequence>
<dbReference type="Pfam" id="PF02558">
    <property type="entry name" value="ApbA"/>
    <property type="match status" value="1"/>
</dbReference>
<feature type="domain" description="Ketopantoate reductase C-terminal" evidence="5">
    <location>
        <begin position="177"/>
        <end position="314"/>
    </location>
</feature>
<feature type="domain" description="Ketopantoate reductase N-terminal" evidence="4">
    <location>
        <begin position="4"/>
        <end position="151"/>
    </location>
</feature>
<dbReference type="InterPro" id="IPR008927">
    <property type="entry name" value="6-PGluconate_DH-like_C_sf"/>
</dbReference>
<dbReference type="RefSeq" id="WP_007866510.1">
    <property type="nucleotide sequence ID" value="NZ_KQ235878.1"/>
</dbReference>